<sequence>MLAQHTMLRDIWWDKSNWRLPLIEIRAVASASDAAFADNLPTQRSSQGYLFMLYGMPIDWKATLQRSVTKSTTEAELLALSTAASELQAWNRLFKHIKLDLEITPTIYCDNLQTVGVVTKHKDKLFTRLRHVNVHQHWLRQEVAEGRISVEWKPTNLMLADGLTKILARQKHAEFVRQIGLRNVEGCLSGLEGSQSPEPGSLTHWY</sequence>
<dbReference type="Proteomes" id="UP001153331">
    <property type="component" value="Unassembled WGS sequence"/>
</dbReference>
<name>A0ACC2IDE3_9PLEO</name>
<gene>
    <name evidence="1" type="ORF">OPT61_g4600</name>
</gene>
<keyword evidence="2" id="KW-1185">Reference proteome</keyword>
<evidence type="ECO:0000313" key="1">
    <source>
        <dbReference type="EMBL" id="KAJ8113224.1"/>
    </source>
</evidence>
<organism evidence="1 2">
    <name type="scientific">Boeremia exigua</name>
    <dbReference type="NCBI Taxonomy" id="749465"/>
    <lineage>
        <taxon>Eukaryota</taxon>
        <taxon>Fungi</taxon>
        <taxon>Dikarya</taxon>
        <taxon>Ascomycota</taxon>
        <taxon>Pezizomycotina</taxon>
        <taxon>Dothideomycetes</taxon>
        <taxon>Pleosporomycetidae</taxon>
        <taxon>Pleosporales</taxon>
        <taxon>Pleosporineae</taxon>
        <taxon>Didymellaceae</taxon>
        <taxon>Boeremia</taxon>
    </lineage>
</organism>
<evidence type="ECO:0000313" key="2">
    <source>
        <dbReference type="Proteomes" id="UP001153331"/>
    </source>
</evidence>
<accession>A0ACC2IDE3</accession>
<protein>
    <submittedName>
        <fullName evidence="1">Uncharacterized protein</fullName>
    </submittedName>
</protein>
<proteinExistence type="predicted"/>
<comment type="caution">
    <text evidence="1">The sequence shown here is derived from an EMBL/GenBank/DDBJ whole genome shotgun (WGS) entry which is preliminary data.</text>
</comment>
<reference evidence="1" key="1">
    <citation type="submission" date="2022-11" db="EMBL/GenBank/DDBJ databases">
        <title>Genome Sequence of Boeremia exigua.</title>
        <authorList>
            <person name="Buettner E."/>
        </authorList>
    </citation>
    <scope>NUCLEOTIDE SEQUENCE</scope>
    <source>
        <strain evidence="1">CU02</strain>
    </source>
</reference>
<dbReference type="EMBL" id="JAPHNI010000267">
    <property type="protein sequence ID" value="KAJ8113224.1"/>
    <property type="molecule type" value="Genomic_DNA"/>
</dbReference>